<keyword evidence="8" id="KW-0511">Multifunctional enzyme</keyword>
<keyword evidence="4" id="KW-0808">Transferase</keyword>
<organism evidence="13 14">
    <name type="scientific">Labeo rohita</name>
    <name type="common">Indian major carp</name>
    <name type="synonym">Cyprinus rohita</name>
    <dbReference type="NCBI Taxonomy" id="84645"/>
    <lineage>
        <taxon>Eukaryota</taxon>
        <taxon>Metazoa</taxon>
        <taxon>Chordata</taxon>
        <taxon>Craniata</taxon>
        <taxon>Vertebrata</taxon>
        <taxon>Euteleostomi</taxon>
        <taxon>Actinopterygii</taxon>
        <taxon>Neopterygii</taxon>
        <taxon>Teleostei</taxon>
        <taxon>Ostariophysi</taxon>
        <taxon>Cypriniformes</taxon>
        <taxon>Cyprinidae</taxon>
        <taxon>Labeoninae</taxon>
        <taxon>Labeonini</taxon>
        <taxon>Labeo</taxon>
    </lineage>
</organism>
<dbReference type="PROSITE" id="PS50878">
    <property type="entry name" value="RT_POL"/>
    <property type="match status" value="1"/>
</dbReference>
<dbReference type="Pfam" id="PF19259">
    <property type="entry name" value="Ty3_capsid"/>
    <property type="match status" value="1"/>
</dbReference>
<dbReference type="CDD" id="cd01647">
    <property type="entry name" value="RT_LTR"/>
    <property type="match status" value="1"/>
</dbReference>
<dbReference type="Pfam" id="PF00665">
    <property type="entry name" value="rve"/>
    <property type="match status" value="1"/>
</dbReference>
<protein>
    <recommendedName>
        <fullName evidence="3">ribonuclease H</fullName>
        <ecNumber evidence="3">3.1.26.4</ecNumber>
    </recommendedName>
</protein>
<dbReference type="SUPFAM" id="SSF54160">
    <property type="entry name" value="Chromo domain-like"/>
    <property type="match status" value="1"/>
</dbReference>
<dbReference type="Gene3D" id="2.40.70.10">
    <property type="entry name" value="Acid Proteases"/>
    <property type="match status" value="1"/>
</dbReference>
<keyword evidence="5" id="KW-0548">Nucleotidyltransferase</keyword>
<dbReference type="InterPro" id="IPR043502">
    <property type="entry name" value="DNA/RNA_pol_sf"/>
</dbReference>
<dbReference type="InterPro" id="IPR001584">
    <property type="entry name" value="Integrase_cat-core"/>
</dbReference>
<dbReference type="Gene3D" id="3.30.420.10">
    <property type="entry name" value="Ribonuclease H-like superfamily/Ribonuclease H"/>
    <property type="match status" value="1"/>
</dbReference>
<feature type="compositionally biased region" description="Low complexity" evidence="9">
    <location>
        <begin position="1"/>
        <end position="15"/>
    </location>
</feature>
<feature type="domain" description="Reverse transcriptase" evidence="11">
    <location>
        <begin position="421"/>
        <end position="622"/>
    </location>
</feature>
<dbReference type="Pfam" id="PF00078">
    <property type="entry name" value="RVT_1"/>
    <property type="match status" value="1"/>
</dbReference>
<dbReference type="InterPro" id="IPR016197">
    <property type="entry name" value="Chromo-like_dom_sf"/>
</dbReference>
<dbReference type="PROSITE" id="PS50013">
    <property type="entry name" value="CHROMO_2"/>
    <property type="match status" value="1"/>
</dbReference>
<evidence type="ECO:0000256" key="1">
    <source>
        <dbReference type="ARBA" id="ARBA00004123"/>
    </source>
</evidence>
<dbReference type="InterPro" id="IPR050951">
    <property type="entry name" value="Retrovirus_Pol_polyprotein"/>
</dbReference>
<keyword evidence="6" id="KW-0540">Nuclease</keyword>
<dbReference type="InterPro" id="IPR036397">
    <property type="entry name" value="RNaseH_sf"/>
</dbReference>
<reference evidence="13 14" key="1">
    <citation type="submission" date="2022-01" db="EMBL/GenBank/DDBJ databases">
        <title>A high-quality chromosome-level genome assembly of rohu carp, Labeo rohita.</title>
        <authorList>
            <person name="Arick M.A. II"/>
            <person name="Hsu C.-Y."/>
            <person name="Magbanua Z."/>
            <person name="Pechanova O."/>
            <person name="Grover C."/>
            <person name="Miller E."/>
            <person name="Thrash A."/>
            <person name="Ezzel L."/>
            <person name="Alam S."/>
            <person name="Benzie J."/>
            <person name="Hamilton M."/>
            <person name="Karsi A."/>
            <person name="Lawrence M.L."/>
            <person name="Peterson D.G."/>
        </authorList>
    </citation>
    <scope>NUCLEOTIDE SEQUENCE [LARGE SCALE GENOMIC DNA]</scope>
    <source>
        <strain evidence="14">BAU-BD-2019</strain>
        <tissue evidence="13">Blood</tissue>
    </source>
</reference>
<dbReference type="InterPro" id="IPR041577">
    <property type="entry name" value="RT_RNaseH_2"/>
</dbReference>
<dbReference type="Pfam" id="PF24626">
    <property type="entry name" value="SH3_Tf2-1"/>
    <property type="match status" value="1"/>
</dbReference>
<keyword evidence="7" id="KW-0255">Endonuclease</keyword>
<dbReference type="InterPro" id="IPR000477">
    <property type="entry name" value="RT_dom"/>
</dbReference>
<dbReference type="PANTHER" id="PTHR37984:SF5">
    <property type="entry name" value="PROTEIN NYNRIN-LIKE"/>
    <property type="match status" value="1"/>
</dbReference>
<feature type="region of interest" description="Disordered" evidence="9">
    <location>
        <begin position="242"/>
        <end position="279"/>
    </location>
</feature>
<dbReference type="SMART" id="SM00298">
    <property type="entry name" value="CHROMO"/>
    <property type="match status" value="1"/>
</dbReference>
<comment type="caution">
    <text evidence="13">The sequence shown here is derived from an EMBL/GenBank/DDBJ whole genome shotgun (WGS) entry which is preliminary data.</text>
</comment>
<evidence type="ECO:0000256" key="6">
    <source>
        <dbReference type="ARBA" id="ARBA00022722"/>
    </source>
</evidence>
<feature type="compositionally biased region" description="Basic residues" evidence="9">
    <location>
        <begin position="1202"/>
        <end position="1221"/>
    </location>
</feature>
<evidence type="ECO:0000313" key="14">
    <source>
        <dbReference type="Proteomes" id="UP000830375"/>
    </source>
</evidence>
<evidence type="ECO:0000256" key="4">
    <source>
        <dbReference type="ARBA" id="ARBA00022679"/>
    </source>
</evidence>
<dbReference type="Proteomes" id="UP000830375">
    <property type="component" value="Unassembled WGS sequence"/>
</dbReference>
<evidence type="ECO:0000256" key="2">
    <source>
        <dbReference type="ARBA" id="ARBA00010879"/>
    </source>
</evidence>
<evidence type="ECO:0000256" key="3">
    <source>
        <dbReference type="ARBA" id="ARBA00012180"/>
    </source>
</evidence>
<evidence type="ECO:0000256" key="9">
    <source>
        <dbReference type="SAM" id="MobiDB-lite"/>
    </source>
</evidence>
<dbReference type="PANTHER" id="PTHR37984">
    <property type="entry name" value="PROTEIN CBG26694"/>
    <property type="match status" value="1"/>
</dbReference>
<sequence length="1248" mass="141908">MSSPPTSSQNTSPHSDPAEVSQLQAALAYQSEMLAGYQEQLMQLKSANDSLTQYIRSLPAPHSTPVRPALPDKFDGSPGLCRGFIRQCKIFFDTQPDAYDQDTKKCAVMISLLTGRALDWASAVWESDSGKRSSFDHFLAQLHEIFEYPEGGQDISDQLLDLKQGDRTAADFAIEFRTLAAQSKWNEVALKAVFKRGLNSKLQAELACKTVDSSLNELITIAIKIDNLMRNTPRTRRFALANPVPSQSQPDTPEPMQIASTHISSEERDRRQRENPLVDSGSAVNVINQELTDKLKIRTSPCVPTINITTIDNGAIGSGITATTQPITLHIGLFHKETIIFHVVPSCKYQVILGHPWLAVHDPSISWNHGELTKWSTYCLNNCLTKTRTYPCLSTSVESPENQVQTPLPKVYSEFAEVFSKSKAMQLPPHRPWDCAIELLPNMSPPKSKVYPLSRPETLAMETYIEEALASGYIRPSTSPAAAGFFFVEKRDGGLRPCIDYRGLNNVTVKYRAYNLIRIRERDEWKTAFLTTRGHYEYLVMPYGLANSPSVFQSFINEILRDLLNKCVIAYIDDILIYSPDLNQHIKDVKTVLARLQQHQFYAKLEKCEFHISKTTFLGYIVSHHGVEMDKSKTQAVIEWPLPKTVKELQRFLGFANFYRRFIRNYSSIAAPLTSLLKNKPTKLRWNPAAVRAFEVDASDCGIGAVLSQRHGSPGKLHPCAFFSRKLTAAERNYDIITDHKNLEYIKGAKRMNPRQARWSLFFTRFNFSVTFRPGMVVAQIRWDLMEEIQRAQQDKPTPPECPPNRQYVPQDLRLRTLQWIHTSLGSGHPGIHRTTTLTPRELPAGLLQPLPIPHRPWSHLSIDFITDLPNSHGYTAILVIVDRFSKACRLIPLKGLPTAMETALELFQHVFRNYGIPEDIVSDRGPQFTSKVWQAFCKQLDINVSLTSGYHPEANGQVERLNQEIGRYLREYCSREPDKWSDFLPWAEYAQNSLTHSSTGLTPFQCVLGFQPPMFPWSGEPSMVPSVDDWIKRSERVWDSAHVRLQRAIRSQRILADRRRRPHPNYQPGQRVWLATRDLRLQLPSKKLAPRYVGPFKILRQINEVTYRLELPPDYRISPSFHVSLLKLVHSASDPDTTVPEPSPPLEIDSAPAYSVNEILDSRGRGGQLQYLVDWEGYGPEERSWVASKDILDPSLTQEFHRRHPNRPAPRPRGRPRRRTPGGVRRGGDSVTDYPSSNHQRELSPEY</sequence>
<feature type="region of interest" description="Disordered" evidence="9">
    <location>
        <begin position="1"/>
        <end position="20"/>
    </location>
</feature>
<dbReference type="CDD" id="cd00303">
    <property type="entry name" value="retropepsin_like"/>
    <property type="match status" value="1"/>
</dbReference>
<dbReference type="Gene3D" id="3.30.70.270">
    <property type="match status" value="2"/>
</dbReference>
<dbReference type="Gene3D" id="2.40.50.40">
    <property type="match status" value="1"/>
</dbReference>
<dbReference type="InterPro" id="IPR043128">
    <property type="entry name" value="Rev_trsase/Diguanyl_cyclase"/>
</dbReference>
<dbReference type="Gene3D" id="3.10.10.10">
    <property type="entry name" value="HIV Type 1 Reverse Transcriptase, subunit A, domain 1"/>
    <property type="match status" value="2"/>
</dbReference>
<comment type="subcellular location">
    <subcellularLocation>
        <location evidence="1">Nucleus</location>
    </subcellularLocation>
</comment>
<dbReference type="CDD" id="cd09274">
    <property type="entry name" value="RNase_HI_RT_Ty3"/>
    <property type="match status" value="1"/>
</dbReference>
<dbReference type="InterPro" id="IPR045358">
    <property type="entry name" value="Ty3_capsid"/>
</dbReference>
<accession>A0ABQ8LPB3</accession>
<dbReference type="EMBL" id="JACTAM010000019">
    <property type="protein sequence ID" value="KAI2652508.1"/>
    <property type="molecule type" value="Genomic_DNA"/>
</dbReference>
<evidence type="ECO:0000256" key="8">
    <source>
        <dbReference type="ARBA" id="ARBA00023268"/>
    </source>
</evidence>
<evidence type="ECO:0000313" key="13">
    <source>
        <dbReference type="EMBL" id="KAI2652508.1"/>
    </source>
</evidence>
<proteinExistence type="inferred from homology"/>
<keyword evidence="7" id="KW-0378">Hydrolase</keyword>
<dbReference type="InterPro" id="IPR056924">
    <property type="entry name" value="SH3_Tf2-1"/>
</dbReference>
<dbReference type="Pfam" id="PF17919">
    <property type="entry name" value="RT_RNaseH_2"/>
    <property type="match status" value="1"/>
</dbReference>
<dbReference type="InterPro" id="IPR000953">
    <property type="entry name" value="Chromo/chromo_shadow_dom"/>
</dbReference>
<feature type="region of interest" description="Disordered" evidence="9">
    <location>
        <begin position="1197"/>
        <end position="1248"/>
    </location>
</feature>
<dbReference type="InterPro" id="IPR012337">
    <property type="entry name" value="RNaseH-like_sf"/>
</dbReference>
<feature type="domain" description="Chromo" evidence="10">
    <location>
        <begin position="1155"/>
        <end position="1213"/>
    </location>
</feature>
<keyword evidence="14" id="KW-1185">Reference proteome</keyword>
<comment type="similarity">
    <text evidence="2">Belongs to the beta type-B retroviral polymerase family. HERV class-II K(HML-2) pol subfamily.</text>
</comment>
<dbReference type="InterPro" id="IPR021109">
    <property type="entry name" value="Peptidase_aspartic_dom_sf"/>
</dbReference>
<evidence type="ECO:0000259" key="12">
    <source>
        <dbReference type="PROSITE" id="PS50994"/>
    </source>
</evidence>
<evidence type="ECO:0000256" key="5">
    <source>
        <dbReference type="ARBA" id="ARBA00022695"/>
    </source>
</evidence>
<dbReference type="PROSITE" id="PS50994">
    <property type="entry name" value="INTEGRASE"/>
    <property type="match status" value="1"/>
</dbReference>
<feature type="compositionally biased region" description="Basic and acidic residues" evidence="9">
    <location>
        <begin position="264"/>
        <end position="276"/>
    </location>
</feature>
<evidence type="ECO:0000259" key="10">
    <source>
        <dbReference type="PROSITE" id="PS50013"/>
    </source>
</evidence>
<feature type="domain" description="Integrase catalytic" evidence="12">
    <location>
        <begin position="853"/>
        <end position="1012"/>
    </location>
</feature>
<evidence type="ECO:0000259" key="11">
    <source>
        <dbReference type="PROSITE" id="PS50878"/>
    </source>
</evidence>
<dbReference type="SUPFAM" id="SSF53098">
    <property type="entry name" value="Ribonuclease H-like"/>
    <property type="match status" value="1"/>
</dbReference>
<dbReference type="Pfam" id="PF00385">
    <property type="entry name" value="Chromo"/>
    <property type="match status" value="1"/>
</dbReference>
<evidence type="ECO:0000256" key="7">
    <source>
        <dbReference type="ARBA" id="ARBA00022759"/>
    </source>
</evidence>
<dbReference type="EC" id="3.1.26.4" evidence="3"/>
<name>A0ABQ8LPB3_LABRO</name>
<dbReference type="SUPFAM" id="SSF56672">
    <property type="entry name" value="DNA/RNA polymerases"/>
    <property type="match status" value="1"/>
</dbReference>
<dbReference type="InterPro" id="IPR023780">
    <property type="entry name" value="Chromo_domain"/>
</dbReference>
<gene>
    <name evidence="13" type="ORF">H4Q32_005743</name>
</gene>